<keyword evidence="3" id="KW-0664">Pyridoxine biosynthesis</keyword>
<dbReference type="AlphaFoldDB" id="A0A3B0QVJ0"/>
<dbReference type="GO" id="GO:0008615">
    <property type="term" value="P:pyridoxine biosynthetic process"/>
    <property type="evidence" value="ECO:0007669"/>
    <property type="project" value="UniProtKB-KW"/>
</dbReference>
<accession>A0A3B0QVJ0</accession>
<dbReference type="Pfam" id="PF03740">
    <property type="entry name" value="PdxJ"/>
    <property type="match status" value="1"/>
</dbReference>
<dbReference type="Gene3D" id="3.20.20.70">
    <property type="entry name" value="Aldolase class I"/>
    <property type="match status" value="1"/>
</dbReference>
<dbReference type="NCBIfam" id="TIGR00559">
    <property type="entry name" value="pdxJ"/>
    <property type="match status" value="1"/>
</dbReference>
<dbReference type="InterPro" id="IPR004569">
    <property type="entry name" value="PyrdxlP_synth_PdxJ"/>
</dbReference>
<keyword evidence="2 4" id="KW-0808">Transferase</keyword>
<dbReference type="NCBIfam" id="NF003625">
    <property type="entry name" value="PRK05265.1-3"/>
    <property type="match status" value="1"/>
</dbReference>
<reference evidence="4" key="1">
    <citation type="submission" date="2018-06" db="EMBL/GenBank/DDBJ databases">
        <authorList>
            <person name="Zhirakovskaya E."/>
        </authorList>
    </citation>
    <scope>NUCLEOTIDE SEQUENCE</scope>
</reference>
<dbReference type="InterPro" id="IPR036130">
    <property type="entry name" value="Pyridoxine-5'_phos_synth"/>
</dbReference>
<dbReference type="HAMAP" id="MF_00279">
    <property type="entry name" value="PdxJ"/>
    <property type="match status" value="1"/>
</dbReference>
<dbReference type="PANTHER" id="PTHR30456:SF0">
    <property type="entry name" value="PYRIDOXINE 5'-PHOSPHATE SYNTHASE"/>
    <property type="match status" value="1"/>
</dbReference>
<organism evidence="4">
    <name type="scientific">hydrothermal vent metagenome</name>
    <dbReference type="NCBI Taxonomy" id="652676"/>
    <lineage>
        <taxon>unclassified sequences</taxon>
        <taxon>metagenomes</taxon>
        <taxon>ecological metagenomes</taxon>
    </lineage>
</organism>
<dbReference type="GO" id="GO:0005829">
    <property type="term" value="C:cytosol"/>
    <property type="evidence" value="ECO:0007669"/>
    <property type="project" value="TreeGrafter"/>
</dbReference>
<dbReference type="GO" id="GO:0033856">
    <property type="term" value="F:pyridoxine 5'-phosphate synthase activity"/>
    <property type="evidence" value="ECO:0007669"/>
    <property type="project" value="UniProtKB-EC"/>
</dbReference>
<name>A0A3B0QVJ0_9ZZZZ</name>
<dbReference type="InterPro" id="IPR013785">
    <property type="entry name" value="Aldolase_TIM"/>
</dbReference>
<evidence type="ECO:0000256" key="3">
    <source>
        <dbReference type="ARBA" id="ARBA00023096"/>
    </source>
</evidence>
<dbReference type="PANTHER" id="PTHR30456">
    <property type="entry name" value="PYRIDOXINE 5'-PHOSPHATE SYNTHASE"/>
    <property type="match status" value="1"/>
</dbReference>
<sequence>MARLSVNVDHVATVRQARLSTEPDPVSAALMAEHAGADSITMHLREDRRHIQDRDLFMLRRIMKTELNFEMAATKEMITIAQDVRPELVTLVPEKRQELTTEGGLDVKTRPDRLKADILTLKDAGIEVNLFIDPVPDIVKLSHKLGAGGVEIHTGKYADAESKREKSLELKRIHDSVMLAKRLKLRVHAGHGLDYHNIKEVASMIEIEEFAIGFAIIARSVYTGIDRAVRDMVELVK</sequence>
<keyword evidence="1" id="KW-0963">Cytoplasm</keyword>
<proteinExistence type="inferred from homology"/>
<dbReference type="SUPFAM" id="SSF63892">
    <property type="entry name" value="Pyridoxine 5'-phosphate synthase"/>
    <property type="match status" value="1"/>
</dbReference>
<dbReference type="CDD" id="cd00003">
    <property type="entry name" value="PNPsynthase"/>
    <property type="match status" value="1"/>
</dbReference>
<evidence type="ECO:0000256" key="2">
    <source>
        <dbReference type="ARBA" id="ARBA00022679"/>
    </source>
</evidence>
<evidence type="ECO:0000256" key="1">
    <source>
        <dbReference type="ARBA" id="ARBA00022490"/>
    </source>
</evidence>
<dbReference type="EC" id="2.6.99.2" evidence="4"/>
<dbReference type="EMBL" id="UOEA01000060">
    <property type="protein sequence ID" value="VAV84119.1"/>
    <property type="molecule type" value="Genomic_DNA"/>
</dbReference>
<protein>
    <submittedName>
        <fullName evidence="4">Pyridoxine 5'-phosphate synthase</fullName>
        <ecNumber evidence="4">2.6.99.2</ecNumber>
    </submittedName>
</protein>
<dbReference type="NCBIfam" id="NF003627">
    <property type="entry name" value="PRK05265.1-5"/>
    <property type="match status" value="1"/>
</dbReference>
<evidence type="ECO:0000313" key="4">
    <source>
        <dbReference type="EMBL" id="VAV84119.1"/>
    </source>
</evidence>
<gene>
    <name evidence="4" type="ORF">MNBD_DELTA01-748</name>
</gene>